<name>A0A1A9UJ48_GLOAU</name>
<proteinExistence type="predicted"/>
<feature type="signal peptide" evidence="1">
    <location>
        <begin position="1"/>
        <end position="20"/>
    </location>
</feature>
<keyword evidence="3" id="KW-1185">Reference proteome</keyword>
<dbReference type="AlphaFoldDB" id="A0A1A9UJ48"/>
<evidence type="ECO:0000313" key="3">
    <source>
        <dbReference type="Proteomes" id="UP000078200"/>
    </source>
</evidence>
<protein>
    <submittedName>
        <fullName evidence="2">Uncharacterized protein</fullName>
    </submittedName>
</protein>
<sequence length="171" mass="18706">MVHISCVLAFLLLLRKGSDAGFLQEINPDAPVAATRVHYTAGPIAKFFRSYTGTGNVKFAQPYSTGVVYTSNPLPFLSADASYTPLINHHTRLHPFNTYNSAATGRSTSYQFATPLPVTPPYEAPVAPVNFDNYNGPRTVLKYGPPITTTTTTTYTTQSHLTPLVNHNWLS</sequence>
<evidence type="ECO:0000313" key="2">
    <source>
        <dbReference type="EnsemblMetazoa" id="GAUT006537-PA"/>
    </source>
</evidence>
<dbReference type="EnsemblMetazoa" id="GAUT006537-RA">
    <property type="protein sequence ID" value="GAUT006537-PA"/>
    <property type="gene ID" value="GAUT006537"/>
</dbReference>
<reference evidence="2" key="1">
    <citation type="submission" date="2020-05" db="UniProtKB">
        <authorList>
            <consortium name="EnsemblMetazoa"/>
        </authorList>
    </citation>
    <scope>IDENTIFICATION</scope>
    <source>
        <strain evidence="2">TTRI</strain>
    </source>
</reference>
<evidence type="ECO:0000256" key="1">
    <source>
        <dbReference type="SAM" id="SignalP"/>
    </source>
</evidence>
<organism evidence="2 3">
    <name type="scientific">Glossina austeni</name>
    <name type="common">Savannah tsetse fly</name>
    <dbReference type="NCBI Taxonomy" id="7395"/>
    <lineage>
        <taxon>Eukaryota</taxon>
        <taxon>Metazoa</taxon>
        <taxon>Ecdysozoa</taxon>
        <taxon>Arthropoda</taxon>
        <taxon>Hexapoda</taxon>
        <taxon>Insecta</taxon>
        <taxon>Pterygota</taxon>
        <taxon>Neoptera</taxon>
        <taxon>Endopterygota</taxon>
        <taxon>Diptera</taxon>
        <taxon>Brachycera</taxon>
        <taxon>Muscomorpha</taxon>
        <taxon>Hippoboscoidea</taxon>
        <taxon>Glossinidae</taxon>
        <taxon>Glossina</taxon>
    </lineage>
</organism>
<keyword evidence="1" id="KW-0732">Signal</keyword>
<feature type="chain" id="PRO_5008398555" evidence="1">
    <location>
        <begin position="21"/>
        <end position="171"/>
    </location>
</feature>
<dbReference type="Proteomes" id="UP000078200">
    <property type="component" value="Unassembled WGS sequence"/>
</dbReference>
<accession>A0A1A9UJ48</accession>
<dbReference type="VEuPathDB" id="VectorBase:GAUT006537"/>